<protein>
    <recommendedName>
        <fullName evidence="1">Fungal-type protein kinase domain-containing protein</fullName>
    </recommendedName>
</protein>
<dbReference type="Proteomes" id="UP001556367">
    <property type="component" value="Unassembled WGS sequence"/>
</dbReference>
<name>A0ABR3JW91_9AGAR</name>
<dbReference type="InterPro" id="IPR040976">
    <property type="entry name" value="Pkinase_fungal"/>
</dbReference>
<comment type="caution">
    <text evidence="2">The sequence shown here is derived from an EMBL/GenBank/DDBJ whole genome shotgun (WGS) entry which is preliminary data.</text>
</comment>
<gene>
    <name evidence="2" type="ORF">HGRIS_011763</name>
</gene>
<dbReference type="SUPFAM" id="SSF56112">
    <property type="entry name" value="Protein kinase-like (PK-like)"/>
    <property type="match status" value="1"/>
</dbReference>
<dbReference type="InterPro" id="IPR011009">
    <property type="entry name" value="Kinase-like_dom_sf"/>
</dbReference>
<feature type="domain" description="Fungal-type protein kinase" evidence="1">
    <location>
        <begin position="189"/>
        <end position="589"/>
    </location>
</feature>
<dbReference type="Gene3D" id="1.10.510.10">
    <property type="entry name" value="Transferase(Phosphotransferase) domain 1"/>
    <property type="match status" value="1"/>
</dbReference>
<reference evidence="3" key="1">
    <citation type="submission" date="2024-06" db="EMBL/GenBank/DDBJ databases">
        <title>Multi-omics analyses provide insights into the biosynthesis of the anticancer antibiotic pleurotin in Hohenbuehelia grisea.</title>
        <authorList>
            <person name="Weaver J.A."/>
            <person name="Alberti F."/>
        </authorList>
    </citation>
    <scope>NUCLEOTIDE SEQUENCE [LARGE SCALE GENOMIC DNA]</scope>
    <source>
        <strain evidence="3">T-177</strain>
    </source>
</reference>
<evidence type="ECO:0000313" key="2">
    <source>
        <dbReference type="EMBL" id="KAL0960121.1"/>
    </source>
</evidence>
<dbReference type="InterPro" id="IPR008266">
    <property type="entry name" value="Tyr_kinase_AS"/>
</dbReference>
<keyword evidence="3" id="KW-1185">Reference proteome</keyword>
<dbReference type="PANTHER" id="PTHR38248:SF2">
    <property type="entry name" value="FUNK1 11"/>
    <property type="match status" value="1"/>
</dbReference>
<dbReference type="PANTHER" id="PTHR38248">
    <property type="entry name" value="FUNK1 6"/>
    <property type="match status" value="1"/>
</dbReference>
<dbReference type="EMBL" id="JASNQZ010000002">
    <property type="protein sequence ID" value="KAL0960121.1"/>
    <property type="molecule type" value="Genomic_DNA"/>
</dbReference>
<proteinExistence type="predicted"/>
<sequence length="714" mass="79275">MVDSLNMSEPNFEPHELSGSDISSFISHRLHDSGDSSTTIKFELLNKVTVDSEKVLRRLHTEDVPASFMAGFLEDFEERNIGAISALKDIVGDADGGINADNKKRMHPHLQTIFDDITTFDPGSTKYNRHFYNTQNSQVESEAHLSSGFPSLSPDFCSGEPEGPQKPFTWRRMDSFLEIKPLSSQGIIPNNSDEATVLKTLTQTAEYGCLHLSSRPFQLFSVAVVISGSKFVVVIFDRDGATVSSDFDMWSDTEVFVKVIRQIACGLSPIELGADPSVQELEISSPLYQEIRKKSAALQVLPESFDFPSYRITCPRQLHPHSETPFATTHEVPWVSNQWVTIGPPISSPLSLCGRATTVWRVTRMENNCIVNIDEVCILKNAWRPSDHNSESDIYQSISTRLAGVAEFLQGGDVTMPGSTDVIRVDRLRCVPGRSFVPSAQSTWILHRLVLKTIGRALWDADSFLDIVKGVRAALNGHKSLCSHNILHRDVSTGNVLLSAEPSAKPGEEGFLADLESAHVELIVKEGVPEHPSKNCDITRSNHVRGEEAIKGTVHFMAIQLITDMTDGIRVEYKVHHDVESFIWVLAYAVARHLLIVSSNAAKDSEPDIKEKVISFFNDGWDCRSLCSILTTKRALCPLSLPLGIHPLVPEPILSLFRTLRIIMLEQMLLSTTPDPSMLPRGMVLPKILDHDDLLNKLDQCVANFESPSYDGPK</sequence>
<organism evidence="2 3">
    <name type="scientific">Hohenbuehelia grisea</name>
    <dbReference type="NCBI Taxonomy" id="104357"/>
    <lineage>
        <taxon>Eukaryota</taxon>
        <taxon>Fungi</taxon>
        <taxon>Dikarya</taxon>
        <taxon>Basidiomycota</taxon>
        <taxon>Agaricomycotina</taxon>
        <taxon>Agaricomycetes</taxon>
        <taxon>Agaricomycetidae</taxon>
        <taxon>Agaricales</taxon>
        <taxon>Pleurotineae</taxon>
        <taxon>Pleurotaceae</taxon>
        <taxon>Hohenbuehelia</taxon>
    </lineage>
</organism>
<accession>A0ABR3JW91</accession>
<evidence type="ECO:0000259" key="1">
    <source>
        <dbReference type="Pfam" id="PF17667"/>
    </source>
</evidence>
<evidence type="ECO:0000313" key="3">
    <source>
        <dbReference type="Proteomes" id="UP001556367"/>
    </source>
</evidence>
<dbReference type="Pfam" id="PF17667">
    <property type="entry name" value="Pkinase_fungal"/>
    <property type="match status" value="1"/>
</dbReference>
<dbReference type="PROSITE" id="PS00109">
    <property type="entry name" value="PROTEIN_KINASE_TYR"/>
    <property type="match status" value="1"/>
</dbReference>